<evidence type="ECO:0000256" key="19">
    <source>
        <dbReference type="ARBA" id="ARBA00052209"/>
    </source>
</evidence>
<protein>
    <recommendedName>
        <fullName evidence="5">polypeptide N-acetylgalactosaminyltransferase</fullName>
        <ecNumber evidence="5">2.4.1.41</ecNumber>
    </recommendedName>
</protein>
<dbReference type="CDD" id="cd23439">
    <property type="entry name" value="beta-trefoil_Ricin_GALNT10-like"/>
    <property type="match status" value="1"/>
</dbReference>
<keyword evidence="15" id="KW-1015">Disulfide bond</keyword>
<sequence length="253" mass="29235">LQVWQCHGALLDAPCSRVGHIYRCKYIPFPNPGVGDFISRNYRRVAEVWMDEYAEFLYKRKPLLRTANVGSLSKQKAVRQRLNCKSFDWFMKEIAFDQNKFYPAIEPEDSASGELRNIAANLCVDTQFQGAHEKFGLRKCISDDPVDGGEQTLRLTFWHDIRPKGRTMCLDVSTSVNQAPIILYSCHGMKGNQHFKFLPDTKQLFHPISALCMDCDAERGEIFMNPCDSEKKTQKWSWTKTNLKLILERNKET</sequence>
<comment type="catalytic activity">
    <reaction evidence="18">
        <text>L-threonyl-[protein] + UDP-N-acetyl-alpha-D-galactosamine = a 3-O-[N-acetyl-alpha-D-galactosaminyl]-L-threonyl-[protein] + UDP + H(+)</text>
        <dbReference type="Rhea" id="RHEA:52424"/>
        <dbReference type="Rhea" id="RHEA-COMP:11060"/>
        <dbReference type="Rhea" id="RHEA-COMP:11689"/>
        <dbReference type="ChEBI" id="CHEBI:15378"/>
        <dbReference type="ChEBI" id="CHEBI:30013"/>
        <dbReference type="ChEBI" id="CHEBI:58223"/>
        <dbReference type="ChEBI" id="CHEBI:67138"/>
        <dbReference type="ChEBI" id="CHEBI:87075"/>
        <dbReference type="EC" id="2.4.1.41"/>
    </reaction>
</comment>
<keyword evidence="7" id="KW-0808">Transferase</keyword>
<evidence type="ECO:0000256" key="12">
    <source>
        <dbReference type="ARBA" id="ARBA00022989"/>
    </source>
</evidence>
<dbReference type="GO" id="GO:0030246">
    <property type="term" value="F:carbohydrate binding"/>
    <property type="evidence" value="ECO:0007669"/>
    <property type="project" value="UniProtKB-KW"/>
</dbReference>
<evidence type="ECO:0000256" key="7">
    <source>
        <dbReference type="ARBA" id="ARBA00022679"/>
    </source>
</evidence>
<evidence type="ECO:0000256" key="14">
    <source>
        <dbReference type="ARBA" id="ARBA00023136"/>
    </source>
</evidence>
<dbReference type="InterPro" id="IPR035992">
    <property type="entry name" value="Ricin_B-like_lectins"/>
</dbReference>
<keyword evidence="11" id="KW-0735">Signal-anchor</keyword>
<accession>A0A183CVW0</accession>
<dbReference type="GO" id="GO:0000139">
    <property type="term" value="C:Golgi membrane"/>
    <property type="evidence" value="ECO:0007669"/>
    <property type="project" value="UniProtKB-SubCell"/>
</dbReference>
<evidence type="ECO:0000313" key="21">
    <source>
        <dbReference type="WBParaSite" id="GPUH_0000060101-mRNA-1"/>
    </source>
</evidence>
<dbReference type="PROSITE" id="PS50231">
    <property type="entry name" value="RICIN_B_LECTIN"/>
    <property type="match status" value="1"/>
</dbReference>
<dbReference type="InterPro" id="IPR000772">
    <property type="entry name" value="Ricin_B_lectin"/>
</dbReference>
<keyword evidence="12" id="KW-1133">Transmembrane helix</keyword>
<evidence type="ECO:0000256" key="1">
    <source>
        <dbReference type="ARBA" id="ARBA00001936"/>
    </source>
</evidence>
<dbReference type="Pfam" id="PF00652">
    <property type="entry name" value="Ricin_B_lectin"/>
    <property type="match status" value="1"/>
</dbReference>
<evidence type="ECO:0000256" key="5">
    <source>
        <dbReference type="ARBA" id="ARBA00012644"/>
    </source>
</evidence>
<keyword evidence="8" id="KW-0812">Transmembrane</keyword>
<dbReference type="GO" id="GO:0046872">
    <property type="term" value="F:metal ion binding"/>
    <property type="evidence" value="ECO:0007669"/>
    <property type="project" value="UniProtKB-KW"/>
</dbReference>
<evidence type="ECO:0000256" key="2">
    <source>
        <dbReference type="ARBA" id="ARBA00004323"/>
    </source>
</evidence>
<name>A0A183CVW0_9BILA</name>
<dbReference type="GO" id="GO:0006493">
    <property type="term" value="P:protein O-linked glycosylation"/>
    <property type="evidence" value="ECO:0007669"/>
    <property type="project" value="TreeGrafter"/>
</dbReference>
<comment type="cofactor">
    <cofactor evidence="1">
        <name>Mn(2+)</name>
        <dbReference type="ChEBI" id="CHEBI:29035"/>
    </cofactor>
</comment>
<keyword evidence="14" id="KW-0472">Membrane</keyword>
<keyword evidence="13" id="KW-0333">Golgi apparatus</keyword>
<keyword evidence="16" id="KW-0325">Glycoprotein</keyword>
<evidence type="ECO:0000256" key="13">
    <source>
        <dbReference type="ARBA" id="ARBA00023034"/>
    </source>
</evidence>
<dbReference type="SUPFAM" id="SSF50370">
    <property type="entry name" value="Ricin B-like lectins"/>
    <property type="match status" value="1"/>
</dbReference>
<dbReference type="PANTHER" id="PTHR11675:SF134">
    <property type="entry name" value="N-ACETYLGALACTOSAMINYLTRANSFERASE 4-RELATED"/>
    <property type="match status" value="1"/>
</dbReference>
<reference evidence="21" key="1">
    <citation type="submission" date="2016-06" db="UniProtKB">
        <authorList>
            <consortium name="WormBaseParasite"/>
        </authorList>
    </citation>
    <scope>IDENTIFICATION</scope>
</reference>
<evidence type="ECO:0000256" key="3">
    <source>
        <dbReference type="ARBA" id="ARBA00004922"/>
    </source>
</evidence>
<comment type="pathway">
    <text evidence="3">Protein modification; protein glycosylation.</text>
</comment>
<organism evidence="21">
    <name type="scientific">Gongylonema pulchrum</name>
    <dbReference type="NCBI Taxonomy" id="637853"/>
    <lineage>
        <taxon>Eukaryota</taxon>
        <taxon>Metazoa</taxon>
        <taxon>Ecdysozoa</taxon>
        <taxon>Nematoda</taxon>
        <taxon>Chromadorea</taxon>
        <taxon>Rhabditida</taxon>
        <taxon>Spirurina</taxon>
        <taxon>Spiruromorpha</taxon>
        <taxon>Spiruroidea</taxon>
        <taxon>Gongylonematidae</taxon>
        <taxon>Gongylonema</taxon>
    </lineage>
</organism>
<comment type="subcellular location">
    <subcellularLocation>
        <location evidence="2">Golgi apparatus membrane</location>
        <topology evidence="2">Single-pass type II membrane protein</topology>
    </subcellularLocation>
</comment>
<evidence type="ECO:0000256" key="6">
    <source>
        <dbReference type="ARBA" id="ARBA00022676"/>
    </source>
</evidence>
<dbReference type="InterPro" id="IPR029044">
    <property type="entry name" value="Nucleotide-diphossugar_trans"/>
</dbReference>
<evidence type="ECO:0000256" key="11">
    <source>
        <dbReference type="ARBA" id="ARBA00022968"/>
    </source>
</evidence>
<evidence type="ECO:0000256" key="17">
    <source>
        <dbReference type="ARBA" id="ARBA00023211"/>
    </source>
</evidence>
<comment type="catalytic activity">
    <reaction evidence="19">
        <text>L-seryl-[protein] + UDP-N-acetyl-alpha-D-galactosamine = a 3-O-[N-acetyl-alpha-D-galactosaminyl]-L-seryl-[protein] + UDP + H(+)</text>
        <dbReference type="Rhea" id="RHEA:23956"/>
        <dbReference type="Rhea" id="RHEA-COMP:9863"/>
        <dbReference type="Rhea" id="RHEA-COMP:12788"/>
        <dbReference type="ChEBI" id="CHEBI:15378"/>
        <dbReference type="ChEBI" id="CHEBI:29999"/>
        <dbReference type="ChEBI" id="CHEBI:53604"/>
        <dbReference type="ChEBI" id="CHEBI:58223"/>
        <dbReference type="ChEBI" id="CHEBI:67138"/>
        <dbReference type="EC" id="2.4.1.41"/>
    </reaction>
</comment>
<dbReference type="AlphaFoldDB" id="A0A183CVW0"/>
<evidence type="ECO:0000256" key="10">
    <source>
        <dbReference type="ARBA" id="ARBA00022734"/>
    </source>
</evidence>
<evidence type="ECO:0000256" key="9">
    <source>
        <dbReference type="ARBA" id="ARBA00022723"/>
    </source>
</evidence>
<dbReference type="EC" id="2.4.1.41" evidence="5"/>
<keyword evidence="9" id="KW-0479">Metal-binding</keyword>
<evidence type="ECO:0000256" key="15">
    <source>
        <dbReference type="ARBA" id="ARBA00023157"/>
    </source>
</evidence>
<dbReference type="SUPFAM" id="SSF53448">
    <property type="entry name" value="Nucleotide-diphospho-sugar transferases"/>
    <property type="match status" value="1"/>
</dbReference>
<keyword evidence="17" id="KW-0464">Manganese</keyword>
<dbReference type="WBParaSite" id="GPUH_0000060101-mRNA-1">
    <property type="protein sequence ID" value="GPUH_0000060101-mRNA-1"/>
    <property type="gene ID" value="GPUH_0000060101"/>
</dbReference>
<dbReference type="Gene3D" id="2.80.10.50">
    <property type="match status" value="1"/>
</dbReference>
<dbReference type="FunFam" id="2.80.10.50:FF:000011">
    <property type="entry name" value="Polypeptide N-acetylgalactosaminyltransferase"/>
    <property type="match status" value="1"/>
</dbReference>
<keyword evidence="6" id="KW-0328">Glycosyltransferase</keyword>
<dbReference type="PANTHER" id="PTHR11675">
    <property type="entry name" value="N-ACETYLGALACTOSAMINYLTRANSFERASE"/>
    <property type="match status" value="1"/>
</dbReference>
<proteinExistence type="inferred from homology"/>
<dbReference type="SMART" id="SM00458">
    <property type="entry name" value="RICIN"/>
    <property type="match status" value="1"/>
</dbReference>
<evidence type="ECO:0000259" key="20">
    <source>
        <dbReference type="SMART" id="SM00458"/>
    </source>
</evidence>
<dbReference type="Gene3D" id="3.90.550.10">
    <property type="entry name" value="Spore Coat Polysaccharide Biosynthesis Protein SpsA, Chain A"/>
    <property type="match status" value="1"/>
</dbReference>
<evidence type="ECO:0000256" key="18">
    <source>
        <dbReference type="ARBA" id="ARBA00050905"/>
    </source>
</evidence>
<feature type="domain" description="Ricin B lectin" evidence="20">
    <location>
        <begin position="112"/>
        <end position="239"/>
    </location>
</feature>
<dbReference type="GO" id="GO:0004653">
    <property type="term" value="F:polypeptide N-acetylgalactosaminyltransferase activity"/>
    <property type="evidence" value="ECO:0007669"/>
    <property type="project" value="UniProtKB-EC"/>
</dbReference>
<comment type="similarity">
    <text evidence="4">Belongs to the glycosyltransferase 2 family. GalNAc-T subfamily.</text>
</comment>
<evidence type="ECO:0000256" key="16">
    <source>
        <dbReference type="ARBA" id="ARBA00023180"/>
    </source>
</evidence>
<keyword evidence="10" id="KW-0430">Lectin</keyword>
<evidence type="ECO:0000256" key="8">
    <source>
        <dbReference type="ARBA" id="ARBA00022692"/>
    </source>
</evidence>
<evidence type="ECO:0000256" key="4">
    <source>
        <dbReference type="ARBA" id="ARBA00005680"/>
    </source>
</evidence>